<feature type="chain" id="PRO_5039643913" description="Cocaine- and amphetamine-regulated transcript protein" evidence="5">
    <location>
        <begin position="23"/>
        <end position="106"/>
    </location>
</feature>
<dbReference type="PANTHER" id="PTHR16655">
    <property type="entry name" value="COCAINE AND AMPHETAMINE REGULATED TRANSCRIPT PROTEIN"/>
    <property type="match status" value="1"/>
</dbReference>
<feature type="signal peptide" evidence="5">
    <location>
        <begin position="1"/>
        <end position="22"/>
    </location>
</feature>
<dbReference type="EMBL" id="JAFDVH010000002">
    <property type="protein sequence ID" value="KAG7487831.1"/>
    <property type="molecule type" value="Genomic_DNA"/>
</dbReference>
<dbReference type="SUPFAM" id="SSF64546">
    <property type="entry name" value="Satiety factor CART (cocaine and amphetamine regulated transcript)"/>
    <property type="match status" value="1"/>
</dbReference>
<dbReference type="PANTHER" id="PTHR16655:SF4">
    <property type="entry name" value="COCAINE- AND AMPHETAMINE-REGULATED TRANSCRIPT PROTEIN"/>
    <property type="match status" value="1"/>
</dbReference>
<dbReference type="InterPro" id="IPR036722">
    <property type="entry name" value="CART_C_sf"/>
</dbReference>
<protein>
    <recommendedName>
        <fullName evidence="8">Cocaine- and amphetamine-regulated transcript protein</fullName>
    </recommendedName>
</protein>
<dbReference type="GO" id="GO:0008343">
    <property type="term" value="P:adult feeding behavior"/>
    <property type="evidence" value="ECO:0007669"/>
    <property type="project" value="InterPro"/>
</dbReference>
<reference evidence="6" key="1">
    <citation type="submission" date="2021-01" db="EMBL/GenBank/DDBJ databases">
        <authorList>
            <person name="Zahm M."/>
            <person name="Roques C."/>
            <person name="Cabau C."/>
            <person name="Klopp C."/>
            <person name="Donnadieu C."/>
            <person name="Jouanno E."/>
            <person name="Lampietro C."/>
            <person name="Louis A."/>
            <person name="Herpin A."/>
            <person name="Echchiki A."/>
            <person name="Berthelot C."/>
            <person name="Parey E."/>
            <person name="Roest-Crollius H."/>
            <person name="Braasch I."/>
            <person name="Postlethwait J."/>
            <person name="Bobe J."/>
            <person name="Montfort J."/>
            <person name="Bouchez O."/>
            <person name="Begum T."/>
            <person name="Mejri S."/>
            <person name="Adams A."/>
            <person name="Chen W.-J."/>
            <person name="Guiguen Y."/>
        </authorList>
    </citation>
    <scope>NUCLEOTIDE SEQUENCE</scope>
    <source>
        <strain evidence="6">YG-15Mar2019-1</strain>
        <tissue evidence="6">Brain</tissue>
    </source>
</reference>
<dbReference type="InterPro" id="IPR009106">
    <property type="entry name" value="CART"/>
</dbReference>
<keyword evidence="4" id="KW-1015">Disulfide bond</keyword>
<comment type="caution">
    <text evidence="6">The sequence shown here is derived from an EMBL/GenBank/DDBJ whole genome shotgun (WGS) entry which is preliminary data.</text>
</comment>
<dbReference type="GO" id="GO:0007186">
    <property type="term" value="P:G protein-coupled receptor signaling pathway"/>
    <property type="evidence" value="ECO:0007669"/>
    <property type="project" value="InterPro"/>
</dbReference>
<dbReference type="GO" id="GO:0032099">
    <property type="term" value="P:negative regulation of appetite"/>
    <property type="evidence" value="ECO:0007669"/>
    <property type="project" value="InterPro"/>
</dbReference>
<evidence type="ECO:0000313" key="6">
    <source>
        <dbReference type="EMBL" id="KAG7487831.1"/>
    </source>
</evidence>
<evidence type="ECO:0008006" key="8">
    <source>
        <dbReference type="Google" id="ProtNLM"/>
    </source>
</evidence>
<dbReference type="CDD" id="cd22741">
    <property type="entry name" value="CART_CTD-like"/>
    <property type="match status" value="1"/>
</dbReference>
<name>A0A9D3QGM7_MEGAT</name>
<dbReference type="Gene3D" id="4.10.40.30">
    <property type="entry name" value="CART, C-terminal domain"/>
    <property type="match status" value="1"/>
</dbReference>
<dbReference type="Proteomes" id="UP001046870">
    <property type="component" value="Chromosome 2"/>
</dbReference>
<accession>A0A9D3QGM7</accession>
<proteinExistence type="inferred from homology"/>
<evidence type="ECO:0000256" key="3">
    <source>
        <dbReference type="ARBA" id="ARBA00022525"/>
    </source>
</evidence>
<evidence type="ECO:0000256" key="2">
    <source>
        <dbReference type="ARBA" id="ARBA00005294"/>
    </source>
</evidence>
<dbReference type="GO" id="GO:0005615">
    <property type="term" value="C:extracellular space"/>
    <property type="evidence" value="ECO:0007669"/>
    <property type="project" value="InterPro"/>
</dbReference>
<dbReference type="OrthoDB" id="9936511at2759"/>
<keyword evidence="3" id="KW-0964">Secreted</keyword>
<sequence length="106" mass="11823">MVSGRLLFLGITCAMLIFLVQCEDSLETRSPEDPFKTQEEKELIEALQEVLEKLRNKQMPATEKKLGWVPSCDAGEQCALRKGARIGKLCSCPRGTSCNFSILKCL</sequence>
<evidence type="ECO:0000313" key="7">
    <source>
        <dbReference type="Proteomes" id="UP001046870"/>
    </source>
</evidence>
<comment type="subcellular location">
    <subcellularLocation>
        <location evidence="1">Secreted</location>
    </subcellularLocation>
</comment>
<dbReference type="Pfam" id="PF06373">
    <property type="entry name" value="CART"/>
    <property type="match status" value="1"/>
</dbReference>
<organism evidence="6 7">
    <name type="scientific">Megalops atlanticus</name>
    <name type="common">Tarpon</name>
    <name type="synonym">Clupea gigantea</name>
    <dbReference type="NCBI Taxonomy" id="7932"/>
    <lineage>
        <taxon>Eukaryota</taxon>
        <taxon>Metazoa</taxon>
        <taxon>Chordata</taxon>
        <taxon>Craniata</taxon>
        <taxon>Vertebrata</taxon>
        <taxon>Euteleostomi</taxon>
        <taxon>Actinopterygii</taxon>
        <taxon>Neopterygii</taxon>
        <taxon>Teleostei</taxon>
        <taxon>Elopiformes</taxon>
        <taxon>Megalopidae</taxon>
        <taxon>Megalops</taxon>
    </lineage>
</organism>
<gene>
    <name evidence="6" type="ORF">MATL_G00027740</name>
</gene>
<keyword evidence="7" id="KW-1185">Reference proteome</keyword>
<dbReference type="GO" id="GO:0043410">
    <property type="term" value="P:positive regulation of MAPK cascade"/>
    <property type="evidence" value="ECO:0007669"/>
    <property type="project" value="InterPro"/>
</dbReference>
<evidence type="ECO:0000256" key="5">
    <source>
        <dbReference type="SAM" id="SignalP"/>
    </source>
</evidence>
<dbReference type="GO" id="GO:0005184">
    <property type="term" value="F:neuropeptide hormone activity"/>
    <property type="evidence" value="ECO:0007669"/>
    <property type="project" value="InterPro"/>
</dbReference>
<keyword evidence="5" id="KW-0732">Signal</keyword>
<dbReference type="AlphaFoldDB" id="A0A9D3QGM7"/>
<evidence type="ECO:0000256" key="1">
    <source>
        <dbReference type="ARBA" id="ARBA00004613"/>
    </source>
</evidence>
<evidence type="ECO:0000256" key="4">
    <source>
        <dbReference type="ARBA" id="ARBA00023157"/>
    </source>
</evidence>
<dbReference type="GO" id="GO:0009267">
    <property type="term" value="P:cellular response to starvation"/>
    <property type="evidence" value="ECO:0007669"/>
    <property type="project" value="InterPro"/>
</dbReference>
<comment type="similarity">
    <text evidence="2">Belongs to the CART family.</text>
</comment>